<dbReference type="PRINTS" id="PR00412">
    <property type="entry name" value="EPOXHYDRLASE"/>
</dbReference>
<dbReference type="InterPro" id="IPR050266">
    <property type="entry name" value="AB_hydrolase_sf"/>
</dbReference>
<dbReference type="AlphaFoldDB" id="A0A7W7KH62"/>
<evidence type="ECO:0000313" key="3">
    <source>
        <dbReference type="Proteomes" id="UP000566995"/>
    </source>
</evidence>
<reference evidence="2 3" key="1">
    <citation type="submission" date="2020-08" db="EMBL/GenBank/DDBJ databases">
        <title>Functional genomics of gut bacteria from endangered species of beetles.</title>
        <authorList>
            <person name="Carlos-Shanley C."/>
        </authorList>
    </citation>
    <scope>NUCLEOTIDE SEQUENCE [LARGE SCALE GENOMIC DNA]</scope>
    <source>
        <strain evidence="2 3">S00179</strain>
    </source>
</reference>
<dbReference type="GO" id="GO:0047372">
    <property type="term" value="F:monoacylglycerol lipase activity"/>
    <property type="evidence" value="ECO:0007669"/>
    <property type="project" value="TreeGrafter"/>
</dbReference>
<dbReference type="EMBL" id="JACHLI010000003">
    <property type="protein sequence ID" value="MBB4862425.1"/>
    <property type="molecule type" value="Genomic_DNA"/>
</dbReference>
<dbReference type="PANTHER" id="PTHR43798">
    <property type="entry name" value="MONOACYLGLYCEROL LIPASE"/>
    <property type="match status" value="1"/>
</dbReference>
<dbReference type="InterPro" id="IPR029058">
    <property type="entry name" value="AB_hydrolase_fold"/>
</dbReference>
<dbReference type="InterPro" id="IPR000639">
    <property type="entry name" value="Epox_hydrolase-like"/>
</dbReference>
<organism evidence="2 3">
    <name type="scientific">Pseudomonas nitroreducens</name>
    <dbReference type="NCBI Taxonomy" id="46680"/>
    <lineage>
        <taxon>Bacteria</taxon>
        <taxon>Pseudomonadati</taxon>
        <taxon>Pseudomonadota</taxon>
        <taxon>Gammaproteobacteria</taxon>
        <taxon>Pseudomonadales</taxon>
        <taxon>Pseudomonadaceae</taxon>
        <taxon>Pseudomonas</taxon>
    </lineage>
</organism>
<dbReference type="InterPro" id="IPR000073">
    <property type="entry name" value="AB_hydrolase_1"/>
</dbReference>
<evidence type="ECO:0000259" key="1">
    <source>
        <dbReference type="Pfam" id="PF00561"/>
    </source>
</evidence>
<proteinExistence type="predicted"/>
<dbReference type="PRINTS" id="PR00111">
    <property type="entry name" value="ABHYDROLASE"/>
</dbReference>
<dbReference type="GO" id="GO:0016020">
    <property type="term" value="C:membrane"/>
    <property type="evidence" value="ECO:0007669"/>
    <property type="project" value="TreeGrafter"/>
</dbReference>
<sequence length="316" mass="34987">MKKALLALLLAIAVAAGVLYAFPATLLATAQYVESARARLSSNSLQVDDLDIAYYEGGPDKAQTILLIHGFGADKSNWPRFARFLTKDYHVIAVDLPGFGDSSKPENISYDVGTQAERLADFMREQGIGRFHVVGNSMGGHIAALLAARHPNEVLSVGLFDNAGVMAPQQSELFRRILNGESNPLVLRSVDDFPALLDFVFVQKPPLPARLRDYLAERSLQRSAFNAMVFQQLRDRYIPLEPELPKITAPTLLLWGDRDRVLDVSSIEVMKPLLKKPSVAILRDCGHVPMIERPEETARLYLDFLQQNHGPVTAAN</sequence>
<protein>
    <submittedName>
        <fullName evidence="2">Pimeloyl-ACP methyl ester carboxylesterase</fullName>
    </submittedName>
</protein>
<dbReference type="Proteomes" id="UP000566995">
    <property type="component" value="Unassembled WGS sequence"/>
</dbReference>
<evidence type="ECO:0000313" key="2">
    <source>
        <dbReference type="EMBL" id="MBB4862425.1"/>
    </source>
</evidence>
<gene>
    <name evidence="2" type="ORF">HNP46_001263</name>
</gene>
<name>A0A7W7KH62_PSENT</name>
<dbReference type="Pfam" id="PF00561">
    <property type="entry name" value="Abhydrolase_1"/>
    <property type="match status" value="1"/>
</dbReference>
<accession>A0A7W7KH62</accession>
<feature type="domain" description="AB hydrolase-1" evidence="1">
    <location>
        <begin position="64"/>
        <end position="294"/>
    </location>
</feature>
<dbReference type="GO" id="GO:0046464">
    <property type="term" value="P:acylglycerol catabolic process"/>
    <property type="evidence" value="ECO:0007669"/>
    <property type="project" value="TreeGrafter"/>
</dbReference>
<dbReference type="RefSeq" id="WP_184586855.1">
    <property type="nucleotide sequence ID" value="NZ_JACHLI010000003.1"/>
</dbReference>
<comment type="caution">
    <text evidence="2">The sequence shown here is derived from an EMBL/GenBank/DDBJ whole genome shotgun (WGS) entry which is preliminary data.</text>
</comment>
<dbReference type="Gene3D" id="3.40.50.1820">
    <property type="entry name" value="alpha/beta hydrolase"/>
    <property type="match status" value="1"/>
</dbReference>
<dbReference type="PANTHER" id="PTHR43798:SF5">
    <property type="entry name" value="MONOACYLGLYCEROL LIPASE ABHD6"/>
    <property type="match status" value="1"/>
</dbReference>
<dbReference type="SUPFAM" id="SSF53474">
    <property type="entry name" value="alpha/beta-Hydrolases"/>
    <property type="match status" value="1"/>
</dbReference>